<proteinExistence type="predicted"/>
<dbReference type="SUPFAM" id="SSF46785">
    <property type="entry name" value="Winged helix' DNA-binding domain"/>
    <property type="match status" value="1"/>
</dbReference>
<gene>
    <name evidence="5" type="ORF">FHS42_004008</name>
</gene>
<dbReference type="InterPro" id="IPR036390">
    <property type="entry name" value="WH_DNA-bd_sf"/>
</dbReference>
<dbReference type="PANTHER" id="PTHR33204">
    <property type="entry name" value="TRANSCRIPTIONAL REGULATOR, MARR FAMILY"/>
    <property type="match status" value="1"/>
</dbReference>
<protein>
    <submittedName>
        <fullName evidence="5">DNA-binding HxlR family transcriptional regulator</fullName>
    </submittedName>
</protein>
<dbReference type="Gene3D" id="1.10.10.10">
    <property type="entry name" value="Winged helix-like DNA-binding domain superfamily/Winged helix DNA-binding domain"/>
    <property type="match status" value="1"/>
</dbReference>
<dbReference type="RefSeq" id="WP_184573452.1">
    <property type="nucleotide sequence ID" value="NZ_JACHJL010000009.1"/>
</dbReference>
<evidence type="ECO:0000259" key="4">
    <source>
        <dbReference type="PROSITE" id="PS51118"/>
    </source>
</evidence>
<dbReference type="InterPro" id="IPR011991">
    <property type="entry name" value="ArsR-like_HTH"/>
</dbReference>
<dbReference type="CDD" id="cd00090">
    <property type="entry name" value="HTH_ARSR"/>
    <property type="match status" value="1"/>
</dbReference>
<keyword evidence="6" id="KW-1185">Reference proteome</keyword>
<keyword evidence="1" id="KW-0805">Transcription regulation</keyword>
<comment type="caution">
    <text evidence="5">The sequence shown here is derived from an EMBL/GenBank/DDBJ whole genome shotgun (WGS) entry which is preliminary data.</text>
</comment>
<dbReference type="PANTHER" id="PTHR33204:SF18">
    <property type="entry name" value="TRANSCRIPTIONAL REGULATORY PROTEIN"/>
    <property type="match status" value="1"/>
</dbReference>
<evidence type="ECO:0000256" key="1">
    <source>
        <dbReference type="ARBA" id="ARBA00023015"/>
    </source>
</evidence>
<dbReference type="SUPFAM" id="SSF55718">
    <property type="entry name" value="SCP-like"/>
    <property type="match status" value="1"/>
</dbReference>
<dbReference type="EMBL" id="JACHJL010000009">
    <property type="protein sequence ID" value="MBB5936931.1"/>
    <property type="molecule type" value="Genomic_DNA"/>
</dbReference>
<evidence type="ECO:0000313" key="5">
    <source>
        <dbReference type="EMBL" id="MBB5936931.1"/>
    </source>
</evidence>
<keyword evidence="3" id="KW-0804">Transcription</keyword>
<dbReference type="InterPro" id="IPR029229">
    <property type="entry name" value="Alkyl_sulf_C"/>
</dbReference>
<organism evidence="5 6">
    <name type="scientific">Streptomyces zagrosensis</name>
    <dbReference type="NCBI Taxonomy" id="1042984"/>
    <lineage>
        <taxon>Bacteria</taxon>
        <taxon>Bacillati</taxon>
        <taxon>Actinomycetota</taxon>
        <taxon>Actinomycetes</taxon>
        <taxon>Kitasatosporales</taxon>
        <taxon>Streptomycetaceae</taxon>
        <taxon>Streptomyces</taxon>
    </lineage>
</organism>
<dbReference type="InterPro" id="IPR002577">
    <property type="entry name" value="HTH_HxlR"/>
</dbReference>
<accession>A0A7W9V037</accession>
<dbReference type="InterPro" id="IPR036527">
    <property type="entry name" value="SCP2_sterol-bd_dom_sf"/>
</dbReference>
<dbReference type="Proteomes" id="UP000588098">
    <property type="component" value="Unassembled WGS sequence"/>
</dbReference>
<dbReference type="AlphaFoldDB" id="A0A7W9V037"/>
<dbReference type="InterPro" id="IPR036388">
    <property type="entry name" value="WH-like_DNA-bd_sf"/>
</dbReference>
<dbReference type="PROSITE" id="PS51118">
    <property type="entry name" value="HTH_HXLR"/>
    <property type="match status" value="1"/>
</dbReference>
<feature type="domain" description="HTH hxlR-type" evidence="4">
    <location>
        <begin position="11"/>
        <end position="109"/>
    </location>
</feature>
<dbReference type="GO" id="GO:0003677">
    <property type="term" value="F:DNA binding"/>
    <property type="evidence" value="ECO:0007669"/>
    <property type="project" value="UniProtKB-KW"/>
</dbReference>
<name>A0A7W9V037_9ACTN</name>
<reference evidence="5 6" key="1">
    <citation type="submission" date="2020-08" db="EMBL/GenBank/DDBJ databases">
        <title>Genomic Encyclopedia of Type Strains, Phase III (KMG-III): the genomes of soil and plant-associated and newly described type strains.</title>
        <authorList>
            <person name="Whitman W."/>
        </authorList>
    </citation>
    <scope>NUCLEOTIDE SEQUENCE [LARGE SCALE GENOMIC DNA]</scope>
    <source>
        <strain evidence="5 6">CECT 8305</strain>
    </source>
</reference>
<evidence type="ECO:0000313" key="6">
    <source>
        <dbReference type="Proteomes" id="UP000588098"/>
    </source>
</evidence>
<keyword evidence="2 5" id="KW-0238">DNA-binding</keyword>
<evidence type="ECO:0000256" key="2">
    <source>
        <dbReference type="ARBA" id="ARBA00023125"/>
    </source>
</evidence>
<evidence type="ECO:0000256" key="3">
    <source>
        <dbReference type="ARBA" id="ARBA00023163"/>
    </source>
</evidence>
<dbReference type="Pfam" id="PF14864">
    <property type="entry name" value="Alkyl_sulf_C"/>
    <property type="match status" value="1"/>
</dbReference>
<dbReference type="Pfam" id="PF01638">
    <property type="entry name" value="HxlR"/>
    <property type="match status" value="1"/>
</dbReference>
<dbReference type="Gene3D" id="3.30.1050.10">
    <property type="entry name" value="SCP2 sterol-binding domain"/>
    <property type="match status" value="1"/>
</dbReference>
<sequence length="227" mass="24711">MTTKRSYHDACGTAHALDLIGERWALLVVRELLLGSKRYSDLRKDLPGISTNVLSHRLDELEEGGVVRRRTLPPPASSRVYELTEWGLELEPVIQQLGRWGSRSPAHPRDAQISPTSFVLSLRTNFDPQAATGVHAAYELRLGEHSFHATVADGVFEVTRGSAPEPDATIEGPPGALASVMYGERDLTDAANSNGLAIEGDLTAVERFLAFFSLPEPVAEAVREQGS</sequence>